<dbReference type="RefSeq" id="WP_221289714.1">
    <property type="nucleotide sequence ID" value="NZ_AP024597.1"/>
</dbReference>
<reference evidence="1 2" key="1">
    <citation type="submission" date="2021-04" db="EMBL/GenBank/DDBJ databases">
        <title>Complete genome sequence of Stygiolobus sp. KN-1.</title>
        <authorList>
            <person name="Nakamura K."/>
            <person name="Sakai H."/>
            <person name="Kurosawa N."/>
        </authorList>
    </citation>
    <scope>NUCLEOTIDE SEQUENCE [LARGE SCALE GENOMIC DNA]</scope>
    <source>
        <strain evidence="1 2">KN-1</strain>
    </source>
</reference>
<keyword evidence="2" id="KW-1185">Reference proteome</keyword>
<dbReference type="KEGG" id="csty:KN1_10240"/>
<dbReference type="EMBL" id="AP024597">
    <property type="protein sequence ID" value="BCU69727.1"/>
    <property type="molecule type" value="Genomic_DNA"/>
</dbReference>
<name>A0A8D5U666_9CREN</name>
<evidence type="ECO:0000313" key="1">
    <source>
        <dbReference type="EMBL" id="BCU69727.1"/>
    </source>
</evidence>
<protein>
    <submittedName>
        <fullName evidence="1">Uncharacterized protein</fullName>
    </submittedName>
</protein>
<dbReference type="Proteomes" id="UP000825123">
    <property type="component" value="Chromosome"/>
</dbReference>
<gene>
    <name evidence="1" type="ORF">KN1_10240</name>
</gene>
<proteinExistence type="predicted"/>
<evidence type="ECO:0000313" key="2">
    <source>
        <dbReference type="Proteomes" id="UP000825123"/>
    </source>
</evidence>
<dbReference type="GeneID" id="66162769"/>
<accession>A0A8D5U666</accession>
<sequence length="108" mass="12263">MKPISWFMIGICLALLIGVVLSQTFVSSETIYARAYVANIVIRGEGRLMFYNPYPFPLIINSTNVLETVPPFQNVTIVKYSSIIYVTNYYGNFKMIIYVNSIVNTSMT</sequence>
<organism evidence="1 2">
    <name type="scientific">Stygiolobus caldivivus</name>
    <dbReference type="NCBI Taxonomy" id="2824673"/>
    <lineage>
        <taxon>Archaea</taxon>
        <taxon>Thermoproteota</taxon>
        <taxon>Thermoprotei</taxon>
        <taxon>Sulfolobales</taxon>
        <taxon>Sulfolobaceae</taxon>
        <taxon>Stygiolobus</taxon>
    </lineage>
</organism>
<dbReference type="AlphaFoldDB" id="A0A8D5U666"/>